<name>A0A8B7VH11_CASCN</name>
<comment type="subcellular location">
    <subcellularLocation>
        <location evidence="2 10">Cytoplasm</location>
    </subcellularLocation>
</comment>
<dbReference type="Proteomes" id="UP001732720">
    <property type="component" value="Chromosome 13"/>
</dbReference>
<comment type="similarity">
    <text evidence="3 10">Belongs to the PTPA-type PPIase family.</text>
</comment>
<evidence type="ECO:0000256" key="6">
    <source>
        <dbReference type="ARBA" id="ARBA00023110"/>
    </source>
</evidence>
<sequence>MAEGERQPSPDSSEETTPATQNFIIPKKEIHTVPDMGKWKRSQAYADYIGFILTLNEGVKGKKLTFEYRVSEAIEKLVALLNTLDRWIDETPPVDQPSRFGNKAYRTWYAKLDQEAENLVATVVPTHLAAAIPEVAVYLKEAVGNSTRIDYGTGHEAAFAAFLCCLCKIGVLRVDDQVAIVFKVFNRYLEVMRKLQKTYRMEPAGSQGVWGLDDFQFLPFIWGSSQLIDHPHLEPRHFVDEKAVTENHKDYMFLECILFITEMKTGPFAEHSNQLWNISAVPSWAKVNQGLIRMYKAEIGPSDRGLPILILGHLSFSFWRGCTGELGCTTSFLYISADAGQQEAGDEGQPNVVTQMLSVAWLPQVGPEGVNST</sequence>
<proteinExistence type="inferred from homology"/>
<dbReference type="InterPro" id="IPR043170">
    <property type="entry name" value="PTPA_C_lid"/>
</dbReference>
<evidence type="ECO:0000256" key="5">
    <source>
        <dbReference type="ARBA" id="ARBA00022490"/>
    </source>
</evidence>
<dbReference type="EC" id="5.2.1.8" evidence="4 10"/>
<evidence type="ECO:0000256" key="10">
    <source>
        <dbReference type="RuleBase" id="RU361210"/>
    </source>
</evidence>
<dbReference type="KEGG" id="ccan:109693448"/>
<keyword evidence="5 10" id="KW-0963">Cytoplasm</keyword>
<dbReference type="GO" id="GO:0000159">
    <property type="term" value="C:protein phosphatase type 2A complex"/>
    <property type="evidence" value="ECO:0007669"/>
    <property type="project" value="TreeGrafter"/>
</dbReference>
<dbReference type="PANTHER" id="PTHR10012">
    <property type="entry name" value="SERINE/THREONINE-PROTEIN PHOSPHATASE 2A REGULATORY SUBUNIT B"/>
    <property type="match status" value="1"/>
</dbReference>
<dbReference type="InterPro" id="IPR037218">
    <property type="entry name" value="PTPA_sf"/>
</dbReference>
<dbReference type="GO" id="GO:0005737">
    <property type="term" value="C:cytoplasm"/>
    <property type="evidence" value="ECO:0007669"/>
    <property type="project" value="UniProtKB-SubCell"/>
</dbReference>
<evidence type="ECO:0000256" key="8">
    <source>
        <dbReference type="ARBA" id="ARBA00044786"/>
    </source>
</evidence>
<dbReference type="GO" id="GO:0005634">
    <property type="term" value="C:nucleus"/>
    <property type="evidence" value="ECO:0007669"/>
    <property type="project" value="TreeGrafter"/>
</dbReference>
<dbReference type="PANTHER" id="PTHR10012:SF0">
    <property type="entry name" value="SERINE_THREONINE-PROTEIN PHOSPHATASE 2A ACTIVATOR"/>
    <property type="match status" value="1"/>
</dbReference>
<evidence type="ECO:0000313" key="12">
    <source>
        <dbReference type="RefSeq" id="XP_020030349.1"/>
    </source>
</evidence>
<dbReference type="CTD" id="5524"/>
<dbReference type="OrthoDB" id="16120at2759"/>
<evidence type="ECO:0000256" key="3">
    <source>
        <dbReference type="ARBA" id="ARBA00011019"/>
    </source>
</evidence>
<dbReference type="CDD" id="cd04087">
    <property type="entry name" value="PTPA"/>
    <property type="match status" value="1"/>
</dbReference>
<reference evidence="12" key="1">
    <citation type="submission" date="2025-08" db="UniProtKB">
        <authorList>
            <consortium name="RefSeq"/>
        </authorList>
    </citation>
    <scope>IDENTIFICATION</scope>
    <source>
        <tissue evidence="12">Leukocyte</tissue>
    </source>
</reference>
<evidence type="ECO:0000256" key="7">
    <source>
        <dbReference type="ARBA" id="ARBA00023235"/>
    </source>
</evidence>
<gene>
    <name evidence="12" type="primary">Ptpa</name>
</gene>
<comment type="function">
    <text evidence="10">PPIases accelerate the folding of proteins. It catalyzes the cis-trans isomerization of proline imidic peptide bonds in oligopeptides.</text>
</comment>
<accession>A0A8B7VH11</accession>
<dbReference type="Gene3D" id="1.20.120.1150">
    <property type="match status" value="1"/>
</dbReference>
<evidence type="ECO:0000256" key="9">
    <source>
        <dbReference type="ARBA" id="ARBA00044820"/>
    </source>
</evidence>
<dbReference type="InterPro" id="IPR004327">
    <property type="entry name" value="Phstyr_phstse_ac"/>
</dbReference>
<dbReference type="SUPFAM" id="SSF140984">
    <property type="entry name" value="PTPA-like"/>
    <property type="match status" value="1"/>
</dbReference>
<keyword evidence="7 10" id="KW-0413">Isomerase</keyword>
<dbReference type="RefSeq" id="XP_020030349.1">
    <property type="nucleotide sequence ID" value="XM_020174760.1"/>
</dbReference>
<protein>
    <recommendedName>
        <fullName evidence="8 10">Serine/threonine-protein phosphatase 2A activator</fullName>
        <ecNumber evidence="4 10">5.2.1.8</ecNumber>
    </recommendedName>
    <alternativeName>
        <fullName evidence="9 10">Phosphotyrosyl phosphatase activator</fullName>
    </alternativeName>
</protein>
<dbReference type="Pfam" id="PF03095">
    <property type="entry name" value="PTPA"/>
    <property type="match status" value="1"/>
</dbReference>
<evidence type="ECO:0000256" key="1">
    <source>
        <dbReference type="ARBA" id="ARBA00000971"/>
    </source>
</evidence>
<dbReference type="GO" id="GO:0003755">
    <property type="term" value="F:peptidyl-prolyl cis-trans isomerase activity"/>
    <property type="evidence" value="ECO:0007669"/>
    <property type="project" value="UniProtKB-KW"/>
</dbReference>
<evidence type="ECO:0000256" key="4">
    <source>
        <dbReference type="ARBA" id="ARBA00013194"/>
    </source>
</evidence>
<dbReference type="GeneID" id="109693448"/>
<organism evidence="12">
    <name type="scientific">Castor canadensis</name>
    <name type="common">American beaver</name>
    <dbReference type="NCBI Taxonomy" id="51338"/>
    <lineage>
        <taxon>Eukaryota</taxon>
        <taxon>Metazoa</taxon>
        <taxon>Chordata</taxon>
        <taxon>Craniata</taxon>
        <taxon>Vertebrata</taxon>
        <taxon>Euteleostomi</taxon>
        <taxon>Mammalia</taxon>
        <taxon>Eutheria</taxon>
        <taxon>Euarchontoglires</taxon>
        <taxon>Glires</taxon>
        <taxon>Rodentia</taxon>
        <taxon>Castorimorpha</taxon>
        <taxon>Castoridae</taxon>
        <taxon>Castor</taxon>
    </lineage>
</organism>
<dbReference type="FunFam" id="1.20.120.1150:FF:000002">
    <property type="entry name" value="Serine/threonine-protein phosphatase 2A activator"/>
    <property type="match status" value="1"/>
</dbReference>
<evidence type="ECO:0000313" key="11">
    <source>
        <dbReference type="Proteomes" id="UP001732720"/>
    </source>
</evidence>
<keyword evidence="6 10" id="KW-0697">Rotamase</keyword>
<keyword evidence="11" id="KW-1185">Reference proteome</keyword>
<dbReference type="GO" id="GO:0008160">
    <property type="term" value="F:protein tyrosine phosphatase activator activity"/>
    <property type="evidence" value="ECO:0007669"/>
    <property type="project" value="TreeGrafter"/>
</dbReference>
<dbReference type="AlphaFoldDB" id="A0A8B7VH11"/>
<evidence type="ECO:0000256" key="2">
    <source>
        <dbReference type="ARBA" id="ARBA00004496"/>
    </source>
</evidence>
<comment type="catalytic activity">
    <reaction evidence="1 10">
        <text>[protein]-peptidylproline (omega=180) = [protein]-peptidylproline (omega=0)</text>
        <dbReference type="Rhea" id="RHEA:16237"/>
        <dbReference type="Rhea" id="RHEA-COMP:10747"/>
        <dbReference type="Rhea" id="RHEA-COMP:10748"/>
        <dbReference type="ChEBI" id="CHEBI:83833"/>
        <dbReference type="ChEBI" id="CHEBI:83834"/>
        <dbReference type="EC" id="5.2.1.8"/>
    </reaction>
</comment>
<dbReference type="GO" id="GO:0007052">
    <property type="term" value="P:mitotic spindle organization"/>
    <property type="evidence" value="ECO:0007669"/>
    <property type="project" value="TreeGrafter"/>
</dbReference>